<proteinExistence type="predicted"/>
<evidence type="ECO:0000313" key="2">
    <source>
        <dbReference type="Proteomes" id="UP001055172"/>
    </source>
</evidence>
<sequence>MDHVTYVQSIAAADEARAFEGFTEAAEGEESGIYGGKEKYAAGLSSTLLPINLAKGGSLTKLPEA</sequence>
<dbReference type="EMBL" id="BPPX01000021">
    <property type="protein sequence ID" value="GJC86371.1"/>
    <property type="molecule type" value="Genomic_DNA"/>
</dbReference>
<dbReference type="Proteomes" id="UP001055172">
    <property type="component" value="Unassembled WGS sequence"/>
</dbReference>
<gene>
    <name evidence="1" type="ORF">ColLi_09209</name>
</gene>
<protein>
    <submittedName>
        <fullName evidence="1">Uncharacterized protein</fullName>
    </submittedName>
</protein>
<organism evidence="1 2">
    <name type="scientific">Colletotrichum liriopes</name>
    <dbReference type="NCBI Taxonomy" id="708192"/>
    <lineage>
        <taxon>Eukaryota</taxon>
        <taxon>Fungi</taxon>
        <taxon>Dikarya</taxon>
        <taxon>Ascomycota</taxon>
        <taxon>Pezizomycotina</taxon>
        <taxon>Sordariomycetes</taxon>
        <taxon>Hypocreomycetidae</taxon>
        <taxon>Glomerellales</taxon>
        <taxon>Glomerellaceae</taxon>
        <taxon>Colletotrichum</taxon>
        <taxon>Colletotrichum spaethianum species complex</taxon>
    </lineage>
</organism>
<evidence type="ECO:0000313" key="1">
    <source>
        <dbReference type="EMBL" id="GJC86371.1"/>
    </source>
</evidence>
<keyword evidence="2" id="KW-1185">Reference proteome</keyword>
<accession>A0AA37GSD6</accession>
<comment type="caution">
    <text evidence="1">The sequence shown here is derived from an EMBL/GenBank/DDBJ whole genome shotgun (WGS) entry which is preliminary data.</text>
</comment>
<reference evidence="1 2" key="1">
    <citation type="submission" date="2021-07" db="EMBL/GenBank/DDBJ databases">
        <title>Genome data of Colletotrichum spaethianum.</title>
        <authorList>
            <person name="Utami Y.D."/>
            <person name="Hiruma K."/>
        </authorList>
    </citation>
    <scope>NUCLEOTIDE SEQUENCE [LARGE SCALE GENOMIC DNA]</scope>
    <source>
        <strain evidence="1 2">MAFF 242679</strain>
    </source>
</reference>
<name>A0AA37GSD6_9PEZI</name>
<dbReference type="AlphaFoldDB" id="A0AA37GSD6"/>